<name>A0ABQ6HN54_9MICO</name>
<dbReference type="Pfam" id="PF11361">
    <property type="entry name" value="DUF3159"/>
    <property type="match status" value="1"/>
</dbReference>
<gene>
    <name evidence="2" type="ORF">GCM10025862_15240</name>
</gene>
<feature type="transmembrane region" description="Helical" evidence="1">
    <location>
        <begin position="33"/>
        <end position="59"/>
    </location>
</feature>
<proteinExistence type="predicted"/>
<keyword evidence="3" id="KW-1185">Reference proteome</keyword>
<keyword evidence="1" id="KW-0472">Membrane</keyword>
<keyword evidence="1" id="KW-0812">Transmembrane</keyword>
<comment type="caution">
    <text evidence="2">The sequence shown here is derived from an EMBL/GenBank/DDBJ whole genome shotgun (WGS) entry which is preliminary data.</text>
</comment>
<reference evidence="3" key="1">
    <citation type="journal article" date="2019" name="Int. J. Syst. Evol. Microbiol.">
        <title>The Global Catalogue of Microorganisms (GCM) 10K type strain sequencing project: providing services to taxonomists for standard genome sequencing and annotation.</title>
        <authorList>
            <consortium name="The Broad Institute Genomics Platform"/>
            <consortium name="The Broad Institute Genome Sequencing Center for Infectious Disease"/>
            <person name="Wu L."/>
            <person name="Ma J."/>
        </authorList>
    </citation>
    <scope>NUCLEOTIDE SEQUENCE [LARGE SCALE GENOMIC DNA]</scope>
    <source>
        <strain evidence="3">NBRC 105830</strain>
    </source>
</reference>
<accession>A0ABQ6HN54</accession>
<evidence type="ECO:0000313" key="2">
    <source>
        <dbReference type="EMBL" id="GMA19503.1"/>
    </source>
</evidence>
<protein>
    <submittedName>
        <fullName evidence="2">Uncharacterized protein</fullName>
    </submittedName>
</protein>
<sequence>MVRVCNRLTLVLVGLFAVRLLVAVPLYLAGQVAALGIAKIVLGWPLYLAAVGLMGAILVRGRTPR</sequence>
<evidence type="ECO:0000313" key="3">
    <source>
        <dbReference type="Proteomes" id="UP001157109"/>
    </source>
</evidence>
<evidence type="ECO:0000256" key="1">
    <source>
        <dbReference type="SAM" id="Phobius"/>
    </source>
</evidence>
<organism evidence="2 3">
    <name type="scientific">Arsenicicoccus piscis</name>
    <dbReference type="NCBI Taxonomy" id="673954"/>
    <lineage>
        <taxon>Bacteria</taxon>
        <taxon>Bacillati</taxon>
        <taxon>Actinomycetota</taxon>
        <taxon>Actinomycetes</taxon>
        <taxon>Micrococcales</taxon>
        <taxon>Intrasporangiaceae</taxon>
        <taxon>Arsenicicoccus</taxon>
    </lineage>
</organism>
<keyword evidence="1" id="KW-1133">Transmembrane helix</keyword>
<dbReference type="InterPro" id="IPR016566">
    <property type="entry name" value="UCP010219"/>
</dbReference>
<dbReference type="RefSeq" id="WP_284284419.1">
    <property type="nucleotide sequence ID" value="NZ_BSUJ01000001.1"/>
</dbReference>
<dbReference type="EMBL" id="BSUJ01000001">
    <property type="protein sequence ID" value="GMA19503.1"/>
    <property type="molecule type" value="Genomic_DNA"/>
</dbReference>
<dbReference type="Proteomes" id="UP001157109">
    <property type="component" value="Unassembled WGS sequence"/>
</dbReference>